<dbReference type="PANTHER" id="PTHR24220:SF685">
    <property type="entry name" value="ABC TRANSPORTER RELATED"/>
    <property type="match status" value="1"/>
</dbReference>
<dbReference type="SMART" id="SM00382">
    <property type="entry name" value="AAA"/>
    <property type="match status" value="1"/>
</dbReference>
<evidence type="ECO:0000256" key="2">
    <source>
        <dbReference type="ARBA" id="ARBA00022741"/>
    </source>
</evidence>
<dbReference type="GO" id="GO:0005886">
    <property type="term" value="C:plasma membrane"/>
    <property type="evidence" value="ECO:0007669"/>
    <property type="project" value="TreeGrafter"/>
</dbReference>
<dbReference type="GO" id="GO:0022857">
    <property type="term" value="F:transmembrane transporter activity"/>
    <property type="evidence" value="ECO:0007669"/>
    <property type="project" value="TreeGrafter"/>
</dbReference>
<accession>A0A1Q8VA03</accession>
<reference evidence="5 6" key="1">
    <citation type="submission" date="2016-12" db="EMBL/GenBank/DDBJ databases">
        <title>Genomic Comparison of strains in the 'Actinomyces naeslundii' Group.</title>
        <authorList>
            <person name="Mughal S.R."/>
            <person name="Do T."/>
            <person name="Gilbert S.C."/>
            <person name="Witherden E.A."/>
            <person name="Didelot X."/>
            <person name="Beighton D."/>
        </authorList>
    </citation>
    <scope>NUCLEOTIDE SEQUENCE [LARGE SCALE GENOMIC DNA]</scope>
    <source>
        <strain evidence="5 6">CCUG 33920</strain>
    </source>
</reference>
<dbReference type="InterPro" id="IPR027417">
    <property type="entry name" value="P-loop_NTPase"/>
</dbReference>
<proteinExistence type="predicted"/>
<dbReference type="AlphaFoldDB" id="A0A1Q8VA03"/>
<name>A0A1Q8VA03_9ACTO</name>
<dbReference type="InterPro" id="IPR015854">
    <property type="entry name" value="ABC_transpr_LolD-like"/>
</dbReference>
<dbReference type="OrthoDB" id="3176024at2"/>
<keyword evidence="3 5" id="KW-0067">ATP-binding</keyword>
<dbReference type="InterPro" id="IPR017871">
    <property type="entry name" value="ABC_transporter-like_CS"/>
</dbReference>
<protein>
    <submittedName>
        <fullName evidence="5">ABC transporter ATP-binding protein</fullName>
    </submittedName>
</protein>
<evidence type="ECO:0000259" key="4">
    <source>
        <dbReference type="PROSITE" id="PS50893"/>
    </source>
</evidence>
<dbReference type="PANTHER" id="PTHR24220">
    <property type="entry name" value="IMPORT ATP-BINDING PROTEIN"/>
    <property type="match status" value="1"/>
</dbReference>
<evidence type="ECO:0000256" key="1">
    <source>
        <dbReference type="ARBA" id="ARBA00022448"/>
    </source>
</evidence>
<dbReference type="GO" id="GO:0005524">
    <property type="term" value="F:ATP binding"/>
    <property type="evidence" value="ECO:0007669"/>
    <property type="project" value="UniProtKB-KW"/>
</dbReference>
<dbReference type="Proteomes" id="UP000186857">
    <property type="component" value="Unassembled WGS sequence"/>
</dbReference>
<evidence type="ECO:0000313" key="5">
    <source>
        <dbReference type="EMBL" id="OLO44925.1"/>
    </source>
</evidence>
<dbReference type="InterPro" id="IPR017911">
    <property type="entry name" value="MacB-like_ATP-bd"/>
</dbReference>
<dbReference type="PROSITE" id="PS50893">
    <property type="entry name" value="ABC_TRANSPORTER_2"/>
    <property type="match status" value="1"/>
</dbReference>
<feature type="domain" description="ABC transporter" evidence="4">
    <location>
        <begin position="12"/>
        <end position="249"/>
    </location>
</feature>
<dbReference type="Gene3D" id="3.40.50.300">
    <property type="entry name" value="P-loop containing nucleotide triphosphate hydrolases"/>
    <property type="match status" value="1"/>
</dbReference>
<dbReference type="SUPFAM" id="SSF52540">
    <property type="entry name" value="P-loop containing nucleoside triphosphate hydrolases"/>
    <property type="match status" value="1"/>
</dbReference>
<evidence type="ECO:0000256" key="3">
    <source>
        <dbReference type="ARBA" id="ARBA00022840"/>
    </source>
</evidence>
<gene>
    <name evidence="5" type="ORF">BKH29_05275</name>
</gene>
<dbReference type="GO" id="GO:0016887">
    <property type="term" value="F:ATP hydrolysis activity"/>
    <property type="evidence" value="ECO:0007669"/>
    <property type="project" value="InterPro"/>
</dbReference>
<organism evidence="5 6">
    <name type="scientific">Actinomyces oris</name>
    <dbReference type="NCBI Taxonomy" id="544580"/>
    <lineage>
        <taxon>Bacteria</taxon>
        <taxon>Bacillati</taxon>
        <taxon>Actinomycetota</taxon>
        <taxon>Actinomycetes</taxon>
        <taxon>Actinomycetales</taxon>
        <taxon>Actinomycetaceae</taxon>
        <taxon>Actinomyces</taxon>
    </lineage>
</organism>
<dbReference type="InterPro" id="IPR003593">
    <property type="entry name" value="AAA+_ATPase"/>
</dbReference>
<dbReference type="Pfam" id="PF00005">
    <property type="entry name" value="ABC_tran"/>
    <property type="match status" value="1"/>
</dbReference>
<keyword evidence="2" id="KW-0547">Nucleotide-binding</keyword>
<sequence length="250" mass="25952">MGVGGEGGPAAVEARDLHKSFPTPGGEPIEVLHGISCAMMPGRMTALVGPSGSGKSTALLCLAGLEPATSGHVSLMGRDLGGLPAARVAELYRDRVGFVFQAYNLVPYLTVRENITISDTLAGRRPDSARVREVLVGLGLESRADAVATTLSGGEQQRVALGRVLYRRPPVVFADEPTGALDTRSAAFVLAELRRLADDGAAVILVTHDLGAAALAESVLIMRDGRIVDHRRGATPDELLAAVNQTGAAA</sequence>
<keyword evidence="1" id="KW-0813">Transport</keyword>
<dbReference type="EMBL" id="MSKJ01000010">
    <property type="protein sequence ID" value="OLO44925.1"/>
    <property type="molecule type" value="Genomic_DNA"/>
</dbReference>
<comment type="caution">
    <text evidence="5">The sequence shown here is derived from an EMBL/GenBank/DDBJ whole genome shotgun (WGS) entry which is preliminary data.</text>
</comment>
<dbReference type="CDD" id="cd03255">
    <property type="entry name" value="ABC_MJ0796_LolCDE_FtsE"/>
    <property type="match status" value="1"/>
</dbReference>
<evidence type="ECO:0000313" key="6">
    <source>
        <dbReference type="Proteomes" id="UP000186857"/>
    </source>
</evidence>
<dbReference type="PROSITE" id="PS00211">
    <property type="entry name" value="ABC_TRANSPORTER_1"/>
    <property type="match status" value="1"/>
</dbReference>
<dbReference type="InterPro" id="IPR003439">
    <property type="entry name" value="ABC_transporter-like_ATP-bd"/>
</dbReference>